<evidence type="ECO:0000256" key="3">
    <source>
        <dbReference type="PIRSR" id="PIRSR006230-1"/>
    </source>
</evidence>
<dbReference type="PROSITE" id="PS51721">
    <property type="entry name" value="G_CP"/>
    <property type="match status" value="1"/>
</dbReference>
<dbReference type="GO" id="GO:0005525">
    <property type="term" value="F:GTP binding"/>
    <property type="evidence" value="ECO:0007669"/>
    <property type="project" value="UniProtKB-KW"/>
</dbReference>
<evidence type="ECO:0000313" key="6">
    <source>
        <dbReference type="Proteomes" id="UP000095038"/>
    </source>
</evidence>
<sequence length="325" mass="37471">FIPREYFPDYNFNLADFKGFHLKAMKKMAALSPQIDLILETRDARAPISSRNLLFEKALVNKEKIILYSKSDLSSLKKETLDRWHKNEQYMILDFKKRNEIEYLVEFLKNKFKDIYPPQPLGYRIMIVGMPNVGKSTLLNGLRSIGLNTRKKVAKTGGQPGVTKNTSEITRITKNPDILLYDTPGVSLPRVKDSNTMISLALIGCVGINQISPVIQADYLLYLLNKQDPTGSLYAEFYPEPTNKIMTLLYAIAKRINKVNNKMSKKAKLKGIIQHFDENACAIYWIDKWKQGRQGRCMFEENERIDNKSSFKESTENERKRLDSL</sequence>
<organism evidence="5 6">
    <name type="scientific">Ascoidea rubescens DSM 1968</name>
    <dbReference type="NCBI Taxonomy" id="1344418"/>
    <lineage>
        <taxon>Eukaryota</taxon>
        <taxon>Fungi</taxon>
        <taxon>Dikarya</taxon>
        <taxon>Ascomycota</taxon>
        <taxon>Saccharomycotina</taxon>
        <taxon>Saccharomycetes</taxon>
        <taxon>Ascoideaceae</taxon>
        <taxon>Ascoidea</taxon>
    </lineage>
</organism>
<dbReference type="STRING" id="1344418.A0A1D2VC65"/>
<dbReference type="EMBL" id="KV454487">
    <property type="protein sequence ID" value="ODV59142.1"/>
    <property type="molecule type" value="Genomic_DNA"/>
</dbReference>
<accession>A0A1D2VC65</accession>
<keyword evidence="6" id="KW-1185">Reference proteome</keyword>
<dbReference type="InterPro" id="IPR023179">
    <property type="entry name" value="GTP-bd_ortho_bundle_sf"/>
</dbReference>
<dbReference type="InterPro" id="IPR016478">
    <property type="entry name" value="GTPase_MTG1"/>
</dbReference>
<dbReference type="InterPro" id="IPR027417">
    <property type="entry name" value="P-loop_NTPase"/>
</dbReference>
<feature type="binding site" evidence="3">
    <location>
        <begin position="132"/>
        <end position="137"/>
    </location>
    <ligand>
        <name>GTP</name>
        <dbReference type="ChEBI" id="CHEBI:37565"/>
    </ligand>
</feature>
<dbReference type="GeneID" id="30963654"/>
<name>A0A1D2VC65_9ASCO</name>
<dbReference type="InterPro" id="IPR006073">
    <property type="entry name" value="GTP-bd"/>
</dbReference>
<dbReference type="PRINTS" id="PR00326">
    <property type="entry name" value="GTP1OBG"/>
</dbReference>
<dbReference type="AlphaFoldDB" id="A0A1D2VC65"/>
<dbReference type="GO" id="GO:0032543">
    <property type="term" value="P:mitochondrial translation"/>
    <property type="evidence" value="ECO:0007669"/>
    <property type="project" value="TreeGrafter"/>
</dbReference>
<dbReference type="InParanoid" id="A0A1D2VC65"/>
<proteinExistence type="predicted"/>
<dbReference type="Gene3D" id="1.10.1580.10">
    <property type="match status" value="1"/>
</dbReference>
<dbReference type="InterPro" id="IPR030378">
    <property type="entry name" value="G_CP_dom"/>
</dbReference>
<feature type="non-terminal residue" evidence="5">
    <location>
        <position position="1"/>
    </location>
</feature>
<dbReference type="GO" id="GO:0003924">
    <property type="term" value="F:GTPase activity"/>
    <property type="evidence" value="ECO:0007669"/>
    <property type="project" value="TreeGrafter"/>
</dbReference>
<keyword evidence="5" id="KW-0378">Hydrolase</keyword>
<dbReference type="PANTHER" id="PTHR45782:SF4">
    <property type="entry name" value="MITOCHONDRIAL RIBOSOME-ASSOCIATED GTPASE 1"/>
    <property type="match status" value="1"/>
</dbReference>
<keyword evidence="1 3" id="KW-0547">Nucleotide-binding</keyword>
<dbReference type="FunCoup" id="A0A1D2VC65">
    <property type="interactions" value="759"/>
</dbReference>
<evidence type="ECO:0000256" key="2">
    <source>
        <dbReference type="ARBA" id="ARBA00023134"/>
    </source>
</evidence>
<feature type="non-terminal residue" evidence="5">
    <location>
        <position position="325"/>
    </location>
</feature>
<reference evidence="6" key="1">
    <citation type="submission" date="2016-05" db="EMBL/GenBank/DDBJ databases">
        <title>Comparative genomics of biotechnologically important yeasts.</title>
        <authorList>
            <consortium name="DOE Joint Genome Institute"/>
            <person name="Riley R."/>
            <person name="Haridas S."/>
            <person name="Wolfe K.H."/>
            <person name="Lopes M.R."/>
            <person name="Hittinger C.T."/>
            <person name="Goker M."/>
            <person name="Salamov A."/>
            <person name="Wisecaver J."/>
            <person name="Long T.M."/>
            <person name="Aerts A.L."/>
            <person name="Barry K."/>
            <person name="Choi C."/>
            <person name="Clum A."/>
            <person name="Coughlan A.Y."/>
            <person name="Deshpande S."/>
            <person name="Douglass A.P."/>
            <person name="Hanson S.J."/>
            <person name="Klenk H.-P."/>
            <person name="Labutti K."/>
            <person name="Lapidus A."/>
            <person name="Lindquist E."/>
            <person name="Lipzen A."/>
            <person name="Meier-Kolthoff J.P."/>
            <person name="Ohm R.A."/>
            <person name="Otillar R.P."/>
            <person name="Pangilinan J."/>
            <person name="Peng Y."/>
            <person name="Rokas A."/>
            <person name="Rosa C.A."/>
            <person name="Scheuner C."/>
            <person name="Sibirny A.A."/>
            <person name="Slot J.C."/>
            <person name="Stielow J.B."/>
            <person name="Sun H."/>
            <person name="Kurtzman C.P."/>
            <person name="Blackwell M."/>
            <person name="Grigoriev I.V."/>
            <person name="Jeffries T.W."/>
        </authorList>
    </citation>
    <scope>NUCLEOTIDE SEQUENCE [LARGE SCALE GENOMIC DNA]</scope>
    <source>
        <strain evidence="6">DSM 1968</strain>
    </source>
</reference>
<dbReference type="CDD" id="cd01856">
    <property type="entry name" value="YlqF"/>
    <property type="match status" value="1"/>
</dbReference>
<dbReference type="RefSeq" id="XP_020045449.1">
    <property type="nucleotide sequence ID" value="XM_020190018.1"/>
</dbReference>
<keyword evidence="2 3" id="KW-0342">GTP-binding</keyword>
<feature type="domain" description="CP-type G" evidence="4">
    <location>
        <begin position="22"/>
        <end position="189"/>
    </location>
</feature>
<dbReference type="PANTHER" id="PTHR45782">
    <property type="entry name" value="MITOCHONDRIAL RIBOSOME-ASSOCIATED GTPASE 1"/>
    <property type="match status" value="1"/>
</dbReference>
<dbReference type="Gene3D" id="3.40.50.300">
    <property type="entry name" value="P-loop containing nucleotide triphosphate hydrolases"/>
    <property type="match status" value="1"/>
</dbReference>
<gene>
    <name evidence="5" type="ORF">ASCRUDRAFT_27817</name>
</gene>
<evidence type="ECO:0000259" key="4">
    <source>
        <dbReference type="PROSITE" id="PS51721"/>
    </source>
</evidence>
<dbReference type="PIRSF" id="PIRSF006230">
    <property type="entry name" value="MG442"/>
    <property type="match status" value="1"/>
</dbReference>
<protein>
    <submittedName>
        <fullName evidence="5">p-loop containing nucleoside triphosphate hydrolase protein</fullName>
    </submittedName>
</protein>
<dbReference type="SUPFAM" id="SSF52540">
    <property type="entry name" value="P-loop containing nucleoside triphosphate hydrolases"/>
    <property type="match status" value="1"/>
</dbReference>
<dbReference type="OrthoDB" id="269151at2759"/>
<evidence type="ECO:0000256" key="1">
    <source>
        <dbReference type="ARBA" id="ARBA00022741"/>
    </source>
</evidence>
<evidence type="ECO:0000313" key="5">
    <source>
        <dbReference type="EMBL" id="ODV59142.1"/>
    </source>
</evidence>
<dbReference type="GO" id="GO:0005739">
    <property type="term" value="C:mitochondrion"/>
    <property type="evidence" value="ECO:0007669"/>
    <property type="project" value="TreeGrafter"/>
</dbReference>
<dbReference type="Pfam" id="PF01926">
    <property type="entry name" value="MMR_HSR1"/>
    <property type="match status" value="1"/>
</dbReference>
<feature type="binding site" evidence="3">
    <location>
        <position position="185"/>
    </location>
    <ligand>
        <name>GTP</name>
        <dbReference type="ChEBI" id="CHEBI:37565"/>
    </ligand>
</feature>
<dbReference type="Proteomes" id="UP000095038">
    <property type="component" value="Unassembled WGS sequence"/>
</dbReference>